<evidence type="ECO:0000313" key="2">
    <source>
        <dbReference type="EMBL" id="KIO71607.1"/>
    </source>
</evidence>
<dbReference type="Proteomes" id="UP000040576">
    <property type="component" value="Unassembled WGS sequence"/>
</dbReference>
<reference evidence="1 4" key="1">
    <citation type="submission" date="2014-07" db="EMBL/GenBank/DDBJ databases">
        <authorList>
            <person name="Wibberg Daniel"/>
        </authorList>
    </citation>
    <scope>NUCLEOTIDE SEQUENCE [LARGE SCALE GENOMIC DNA]</scope>
</reference>
<protein>
    <submittedName>
        <fullName evidence="1">Uncharacterized protein</fullName>
    </submittedName>
</protein>
<dbReference type="EMBL" id="CCRF01000036">
    <property type="protein sequence ID" value="CEE00875.1"/>
    <property type="molecule type" value="Genomic_DNA"/>
</dbReference>
<gene>
    <name evidence="2" type="ORF">B4167_3556</name>
    <name evidence="1" type="ORF">BT1A1_1043</name>
</gene>
<evidence type="ECO:0000313" key="4">
    <source>
        <dbReference type="Proteomes" id="UP000040576"/>
    </source>
</evidence>
<dbReference type="Proteomes" id="UP000032076">
    <property type="component" value="Unassembled WGS sequence"/>
</dbReference>
<proteinExistence type="predicted"/>
<dbReference type="PATRIC" id="fig|35841.7.peg.1296"/>
<reference evidence="2 3" key="2">
    <citation type="submission" date="2015-01" db="EMBL/GenBank/DDBJ databases">
        <title>Draft Genome Sequences of Four Bacillus thermoamylovorans Strains, Isolated From Food Products.</title>
        <authorList>
            <person name="Krawcyk A.O."/>
            <person name="Berendsen E.M."/>
            <person name="Eijlander R.T."/>
            <person name="de Jong A."/>
            <person name="Wells-Bennik M."/>
            <person name="Kuipers O.P."/>
        </authorList>
    </citation>
    <scope>NUCLEOTIDE SEQUENCE [LARGE SCALE GENOMIC DNA]</scope>
    <source>
        <strain evidence="2 3">B4167</strain>
    </source>
</reference>
<organism evidence="1 4">
    <name type="scientific">Caldibacillus thermoamylovorans</name>
    <dbReference type="NCBI Taxonomy" id="35841"/>
    <lineage>
        <taxon>Bacteria</taxon>
        <taxon>Bacillati</taxon>
        <taxon>Bacillota</taxon>
        <taxon>Bacilli</taxon>
        <taxon>Bacillales</taxon>
        <taxon>Bacillaceae</taxon>
        <taxon>Caldibacillus</taxon>
    </lineage>
</organism>
<evidence type="ECO:0000313" key="1">
    <source>
        <dbReference type="EMBL" id="CEE00875.1"/>
    </source>
</evidence>
<sequence length="53" mass="6474">MTAEEILKAIIEMDNSERIKLLNKLYDRYFDNRPPREQIIKEKEEIFWGTDDD</sequence>
<keyword evidence="4" id="KW-1185">Reference proteome</keyword>
<evidence type="ECO:0000313" key="3">
    <source>
        <dbReference type="Proteomes" id="UP000032076"/>
    </source>
</evidence>
<dbReference type="RefSeq" id="WP_197057076.1">
    <property type="nucleotide sequence ID" value="NZ_CCRF01000036.1"/>
</dbReference>
<dbReference type="GeneID" id="92960194"/>
<dbReference type="EMBL" id="JXLU01000120">
    <property type="protein sequence ID" value="KIO71607.1"/>
    <property type="molecule type" value="Genomic_DNA"/>
</dbReference>
<dbReference type="AlphaFoldDB" id="A0A090IZC2"/>
<name>A0A090IZC2_9BACI</name>
<accession>A0A090IZC2</accession>